<dbReference type="RefSeq" id="WP_247259717.1">
    <property type="nucleotide sequence ID" value="NZ_JALJQZ010000004.1"/>
</dbReference>
<evidence type="ECO:0000256" key="1">
    <source>
        <dbReference type="ARBA" id="ARBA00004651"/>
    </source>
</evidence>
<keyword evidence="2" id="KW-0813">Transport</keyword>
<dbReference type="Pfam" id="PF02653">
    <property type="entry name" value="BPD_transp_2"/>
    <property type="match status" value="1"/>
</dbReference>
<keyword evidence="3" id="KW-1003">Cell membrane</keyword>
<reference evidence="12" key="1">
    <citation type="journal article" date="2019" name="Int. J. Syst. Evol. Microbiol.">
        <title>The Global Catalogue of Microorganisms (GCM) 10K type strain sequencing project: providing services to taxonomists for standard genome sequencing and annotation.</title>
        <authorList>
            <consortium name="The Broad Institute Genomics Platform"/>
            <consortium name="The Broad Institute Genome Sequencing Center for Infectious Disease"/>
            <person name="Wu L."/>
            <person name="Ma J."/>
        </authorList>
    </citation>
    <scope>NUCLEOTIDE SEQUENCE [LARGE SCALE GENOMIC DNA]</scope>
    <source>
        <strain evidence="12">TBRC 5781</strain>
    </source>
</reference>
<evidence type="ECO:0000256" key="10">
    <source>
        <dbReference type="SAM" id="Phobius"/>
    </source>
</evidence>
<dbReference type="PANTHER" id="PTHR11795">
    <property type="entry name" value="BRANCHED-CHAIN AMINO ACID TRANSPORT SYSTEM PERMEASE PROTEIN LIVH"/>
    <property type="match status" value="1"/>
</dbReference>
<evidence type="ECO:0000313" key="11">
    <source>
        <dbReference type="EMBL" id="MFC3969593.1"/>
    </source>
</evidence>
<feature type="transmembrane region" description="Helical" evidence="10">
    <location>
        <begin position="142"/>
        <end position="159"/>
    </location>
</feature>
<comment type="subcellular location">
    <subcellularLocation>
        <location evidence="1">Cell membrane</location>
        <topology evidence="1">Multi-pass membrane protein</topology>
    </subcellularLocation>
</comment>
<evidence type="ECO:0000256" key="8">
    <source>
        <dbReference type="ARBA" id="ARBA00023136"/>
    </source>
</evidence>
<dbReference type="Proteomes" id="UP001595697">
    <property type="component" value="Unassembled WGS sequence"/>
</dbReference>
<evidence type="ECO:0000256" key="7">
    <source>
        <dbReference type="ARBA" id="ARBA00022989"/>
    </source>
</evidence>
<keyword evidence="8 10" id="KW-0472">Membrane</keyword>
<dbReference type="InterPro" id="IPR052157">
    <property type="entry name" value="BCAA_transport_permease"/>
</dbReference>
<evidence type="ECO:0000256" key="3">
    <source>
        <dbReference type="ARBA" id="ARBA00022475"/>
    </source>
</evidence>
<evidence type="ECO:0000256" key="6">
    <source>
        <dbReference type="ARBA" id="ARBA00022970"/>
    </source>
</evidence>
<protein>
    <submittedName>
        <fullName evidence="11">Branched-chain amino acid ABC transporter permease</fullName>
    </submittedName>
</protein>
<proteinExistence type="inferred from homology"/>
<dbReference type="PANTHER" id="PTHR11795:SF371">
    <property type="entry name" value="HIGH-AFFINITY BRANCHED-CHAIN AMINO ACID TRANSPORT SYSTEM PERMEASE PROTEIN LIVH"/>
    <property type="match status" value="1"/>
</dbReference>
<evidence type="ECO:0000313" key="12">
    <source>
        <dbReference type="Proteomes" id="UP001595697"/>
    </source>
</evidence>
<feature type="transmembrane region" description="Helical" evidence="10">
    <location>
        <begin position="260"/>
        <end position="278"/>
    </location>
</feature>
<keyword evidence="12" id="KW-1185">Reference proteome</keyword>
<dbReference type="InterPro" id="IPR001851">
    <property type="entry name" value="ABC_transp_permease"/>
</dbReference>
<dbReference type="EMBL" id="JBHSBD010000067">
    <property type="protein sequence ID" value="MFC3969593.1"/>
    <property type="molecule type" value="Genomic_DNA"/>
</dbReference>
<feature type="transmembrane region" description="Helical" evidence="10">
    <location>
        <begin position="188"/>
        <end position="209"/>
    </location>
</feature>
<name>A0ABV8EB22_9HYPH</name>
<evidence type="ECO:0000256" key="4">
    <source>
        <dbReference type="ARBA" id="ARBA00022519"/>
    </source>
</evidence>
<comment type="similarity">
    <text evidence="9">Belongs to the binding-protein-dependent transport system permease family. LivHM subfamily.</text>
</comment>
<evidence type="ECO:0000256" key="2">
    <source>
        <dbReference type="ARBA" id="ARBA00022448"/>
    </source>
</evidence>
<feature type="transmembrane region" description="Helical" evidence="10">
    <location>
        <begin position="92"/>
        <end position="115"/>
    </location>
</feature>
<accession>A0ABV8EB22</accession>
<dbReference type="CDD" id="cd06582">
    <property type="entry name" value="TM_PBP1_LivH_like"/>
    <property type="match status" value="1"/>
</dbReference>
<feature type="transmembrane region" description="Helical" evidence="10">
    <location>
        <begin position="221"/>
        <end position="248"/>
    </location>
</feature>
<evidence type="ECO:0000256" key="9">
    <source>
        <dbReference type="ARBA" id="ARBA00037998"/>
    </source>
</evidence>
<organism evidence="11 12">
    <name type="scientific">Rhizobium lemnae</name>
    <dbReference type="NCBI Taxonomy" id="1214924"/>
    <lineage>
        <taxon>Bacteria</taxon>
        <taxon>Pseudomonadati</taxon>
        <taxon>Pseudomonadota</taxon>
        <taxon>Alphaproteobacteria</taxon>
        <taxon>Hyphomicrobiales</taxon>
        <taxon>Rhizobiaceae</taxon>
        <taxon>Rhizobium/Agrobacterium group</taxon>
        <taxon>Rhizobium</taxon>
    </lineage>
</organism>
<sequence length="288" mass="30165">MLVNLAQNLLNGLMTGMLIAIPAIGFSAIYAVLRYPNFAIAAYATIGAFAGWWLNSTFGLGIVWIILIAFCVSGVVGVAAEQVTLARLRPAGVLTVAIASIALNLMLENAVRFLFGNDLRGFDLAIQPDWRILALRIGPQQVQNMLLSLAIMAAVFLFLRYSPFGKAMRAVADNSDLARLKGINPTRIAVATIFMGAGLAGVGGVLLGLDTSIDPMTGARILLSIFAAAVLGGLGSIPGAVVGALLIGMAEEVSLLAFPATYKTAIGFVAILLILTLRPRGLLGERAL</sequence>
<keyword evidence="4" id="KW-0997">Cell inner membrane</keyword>
<keyword evidence="5 10" id="KW-0812">Transmembrane</keyword>
<feature type="transmembrane region" description="Helical" evidence="10">
    <location>
        <begin position="12"/>
        <end position="33"/>
    </location>
</feature>
<keyword evidence="7 10" id="KW-1133">Transmembrane helix</keyword>
<feature type="transmembrane region" description="Helical" evidence="10">
    <location>
        <begin position="61"/>
        <end position="80"/>
    </location>
</feature>
<keyword evidence="6" id="KW-0029">Amino-acid transport</keyword>
<comment type="caution">
    <text evidence="11">The sequence shown here is derived from an EMBL/GenBank/DDBJ whole genome shotgun (WGS) entry which is preliminary data.</text>
</comment>
<evidence type="ECO:0000256" key="5">
    <source>
        <dbReference type="ARBA" id="ARBA00022692"/>
    </source>
</evidence>
<gene>
    <name evidence="11" type="ORF">ACFOVS_15875</name>
</gene>
<feature type="transmembrane region" description="Helical" evidence="10">
    <location>
        <begin position="38"/>
        <end position="55"/>
    </location>
</feature>